<dbReference type="EMBL" id="PGGS01000988">
    <property type="protein sequence ID" value="PNH01176.1"/>
    <property type="molecule type" value="Genomic_DNA"/>
</dbReference>
<keyword evidence="2" id="KW-1185">Reference proteome</keyword>
<comment type="caution">
    <text evidence="1">The sequence shown here is derived from an EMBL/GenBank/DDBJ whole genome shotgun (WGS) entry which is preliminary data.</text>
</comment>
<evidence type="ECO:0000313" key="2">
    <source>
        <dbReference type="Proteomes" id="UP000236333"/>
    </source>
</evidence>
<dbReference type="AlphaFoldDB" id="A0A2J7ZLN5"/>
<protein>
    <submittedName>
        <fullName evidence="1">Uncharacterized protein</fullName>
    </submittedName>
</protein>
<sequence>MGAAGRRMLGHRGVGAGRHCLAIALQLPWPPLQLKLLRRALPAPPGFGDVLRVLEGTASASSHPGDWRFRGYDYE</sequence>
<dbReference type="OrthoDB" id="547807at2759"/>
<evidence type="ECO:0000313" key="1">
    <source>
        <dbReference type="EMBL" id="PNH01176.1"/>
    </source>
</evidence>
<name>A0A2J7ZLN5_9CHLO</name>
<dbReference type="Proteomes" id="UP000236333">
    <property type="component" value="Unassembled WGS sequence"/>
</dbReference>
<reference evidence="1 2" key="1">
    <citation type="journal article" date="2017" name="Mol. Biol. Evol.">
        <title>The 4-celled Tetrabaena socialis nuclear genome reveals the essential components for genetic control of cell number at the origin of multicellularity in the volvocine lineage.</title>
        <authorList>
            <person name="Featherston J."/>
            <person name="Arakaki Y."/>
            <person name="Hanschen E.R."/>
            <person name="Ferris P.J."/>
            <person name="Michod R.E."/>
            <person name="Olson B.J.S.C."/>
            <person name="Nozaki H."/>
            <person name="Durand P.M."/>
        </authorList>
    </citation>
    <scope>NUCLEOTIDE SEQUENCE [LARGE SCALE GENOMIC DNA]</scope>
    <source>
        <strain evidence="1 2">NIES-571</strain>
    </source>
</reference>
<organism evidence="1 2">
    <name type="scientific">Tetrabaena socialis</name>
    <dbReference type="NCBI Taxonomy" id="47790"/>
    <lineage>
        <taxon>Eukaryota</taxon>
        <taxon>Viridiplantae</taxon>
        <taxon>Chlorophyta</taxon>
        <taxon>core chlorophytes</taxon>
        <taxon>Chlorophyceae</taxon>
        <taxon>CS clade</taxon>
        <taxon>Chlamydomonadales</taxon>
        <taxon>Tetrabaenaceae</taxon>
        <taxon>Tetrabaena</taxon>
    </lineage>
</organism>
<accession>A0A2J7ZLN5</accession>
<proteinExistence type="predicted"/>
<gene>
    <name evidence="1" type="ORF">TSOC_012952</name>
</gene>